<comment type="caution">
    <text evidence="8">The sequence shown here is derived from an EMBL/GenBank/DDBJ whole genome shotgun (WGS) entry which is preliminary data.</text>
</comment>
<dbReference type="PANTHER" id="PTHR23505:SF79">
    <property type="entry name" value="PROTEIN SPINSTER"/>
    <property type="match status" value="1"/>
</dbReference>
<dbReference type="SUPFAM" id="SSF103473">
    <property type="entry name" value="MFS general substrate transporter"/>
    <property type="match status" value="1"/>
</dbReference>
<feature type="domain" description="Major facilitator superfamily (MFS) profile" evidence="7">
    <location>
        <begin position="18"/>
        <end position="420"/>
    </location>
</feature>
<organism evidence="8 9">
    <name type="scientific">Oceanospirillum sediminis</name>
    <dbReference type="NCBI Taxonomy" id="2760088"/>
    <lineage>
        <taxon>Bacteria</taxon>
        <taxon>Pseudomonadati</taxon>
        <taxon>Pseudomonadota</taxon>
        <taxon>Gammaproteobacteria</taxon>
        <taxon>Oceanospirillales</taxon>
        <taxon>Oceanospirillaceae</taxon>
        <taxon>Oceanospirillum</taxon>
    </lineage>
</organism>
<keyword evidence="2" id="KW-0813">Transport</keyword>
<feature type="transmembrane region" description="Helical" evidence="6">
    <location>
        <begin position="231"/>
        <end position="254"/>
    </location>
</feature>
<dbReference type="AlphaFoldDB" id="A0A839IZP6"/>
<dbReference type="GO" id="GO:0016020">
    <property type="term" value="C:membrane"/>
    <property type="evidence" value="ECO:0007669"/>
    <property type="project" value="UniProtKB-SubCell"/>
</dbReference>
<proteinExistence type="predicted"/>
<dbReference type="InterPro" id="IPR011701">
    <property type="entry name" value="MFS"/>
</dbReference>
<dbReference type="Gene3D" id="1.20.1250.20">
    <property type="entry name" value="MFS general substrate transporter like domains"/>
    <property type="match status" value="1"/>
</dbReference>
<feature type="transmembrane region" description="Helical" evidence="6">
    <location>
        <begin position="109"/>
        <end position="129"/>
    </location>
</feature>
<feature type="transmembrane region" description="Helical" evidence="6">
    <location>
        <begin position="329"/>
        <end position="350"/>
    </location>
</feature>
<feature type="transmembrane region" description="Helical" evidence="6">
    <location>
        <begin position="182"/>
        <end position="200"/>
    </location>
</feature>
<keyword evidence="4 6" id="KW-1133">Transmembrane helix</keyword>
<comment type="subcellular location">
    <subcellularLocation>
        <location evidence="1">Membrane</location>
        <topology evidence="1">Multi-pass membrane protein</topology>
    </subcellularLocation>
</comment>
<dbReference type="EMBL" id="JACJFM010000060">
    <property type="protein sequence ID" value="MBB1489556.1"/>
    <property type="molecule type" value="Genomic_DNA"/>
</dbReference>
<gene>
    <name evidence="8" type="ORF">H4O21_23380</name>
</gene>
<feature type="transmembrane region" description="Helical" evidence="6">
    <location>
        <begin position="85"/>
        <end position="103"/>
    </location>
</feature>
<accession>A0A839IZP6</accession>
<dbReference type="GO" id="GO:0022857">
    <property type="term" value="F:transmembrane transporter activity"/>
    <property type="evidence" value="ECO:0007669"/>
    <property type="project" value="InterPro"/>
</dbReference>
<keyword evidence="9" id="KW-1185">Reference proteome</keyword>
<evidence type="ECO:0000313" key="8">
    <source>
        <dbReference type="EMBL" id="MBB1489556.1"/>
    </source>
</evidence>
<evidence type="ECO:0000256" key="4">
    <source>
        <dbReference type="ARBA" id="ARBA00022989"/>
    </source>
</evidence>
<name>A0A839IZP6_9GAMM</name>
<dbReference type="Pfam" id="PF07690">
    <property type="entry name" value="MFS_1"/>
    <property type="match status" value="1"/>
</dbReference>
<dbReference type="InterPro" id="IPR044770">
    <property type="entry name" value="MFS_spinster-like"/>
</dbReference>
<dbReference type="Proteomes" id="UP000565262">
    <property type="component" value="Unassembled WGS sequence"/>
</dbReference>
<feature type="transmembrane region" description="Helical" evidence="6">
    <location>
        <begin position="53"/>
        <end position="73"/>
    </location>
</feature>
<protein>
    <submittedName>
        <fullName evidence="8">MFS transporter</fullName>
    </submittedName>
</protein>
<evidence type="ECO:0000256" key="1">
    <source>
        <dbReference type="ARBA" id="ARBA00004141"/>
    </source>
</evidence>
<feature type="transmembrane region" description="Helical" evidence="6">
    <location>
        <begin position="141"/>
        <end position="162"/>
    </location>
</feature>
<dbReference type="InterPro" id="IPR036259">
    <property type="entry name" value="MFS_trans_sf"/>
</dbReference>
<sequence length="425" mass="44939">MPSPPLTPEKWTPTAIFTLVILGLSAGLQLSDQGVQSLSLSAIQNTFDTGDTALGSLQGVAGFLIGSLLAIPLSRLVDKYSRKRILLSFIFASATLMALSALAPNFSLFFLGRASAGILEFAMIPLVYSMIPDLAPEQDRVLANLGFAAIMAIGASGGYYFGDVIIATGDAIFSFEAEPWRKGLLLLSVAGLPLFLLALLTQNPARYPGLVASSPSDSIVQFLRQRWKTMVLFMGAAGCMVIAVQALNQLIALAMERRFDADITSIGQAMGIILLIVSAGSIPAAGLLDRLLGRVLQQASRPGIMALGAITSIPAAVALNATAYMDQAFIIIGVFIFLTATANALVPTLLQDLLPAAIRARSFAIWSFLVSTFSASGPLLSGGLSDVLFDHDLLLAITMTTVPALCLSAFFALQLVRELRENKAL</sequence>
<reference evidence="8 9" key="1">
    <citation type="submission" date="2020-08" db="EMBL/GenBank/DDBJ databases">
        <title>Oceanospirillum sp. nov. isolated from marine sediment.</title>
        <authorList>
            <person name="Ji X."/>
        </authorList>
    </citation>
    <scope>NUCLEOTIDE SEQUENCE [LARGE SCALE GENOMIC DNA]</scope>
    <source>
        <strain evidence="8 9">D5</strain>
    </source>
</reference>
<keyword evidence="3 6" id="KW-0812">Transmembrane</keyword>
<dbReference type="PROSITE" id="PS50850">
    <property type="entry name" value="MFS"/>
    <property type="match status" value="1"/>
</dbReference>
<keyword evidence="5 6" id="KW-0472">Membrane</keyword>
<evidence type="ECO:0000256" key="6">
    <source>
        <dbReference type="SAM" id="Phobius"/>
    </source>
</evidence>
<feature type="transmembrane region" description="Helical" evidence="6">
    <location>
        <begin position="266"/>
        <end position="292"/>
    </location>
</feature>
<evidence type="ECO:0000256" key="2">
    <source>
        <dbReference type="ARBA" id="ARBA00022448"/>
    </source>
</evidence>
<evidence type="ECO:0000256" key="5">
    <source>
        <dbReference type="ARBA" id="ARBA00023136"/>
    </source>
</evidence>
<evidence type="ECO:0000259" key="7">
    <source>
        <dbReference type="PROSITE" id="PS50850"/>
    </source>
</evidence>
<evidence type="ECO:0000256" key="3">
    <source>
        <dbReference type="ARBA" id="ARBA00022692"/>
    </source>
</evidence>
<dbReference type="InterPro" id="IPR020846">
    <property type="entry name" value="MFS_dom"/>
</dbReference>
<dbReference type="PANTHER" id="PTHR23505">
    <property type="entry name" value="SPINSTER"/>
    <property type="match status" value="1"/>
</dbReference>
<feature type="transmembrane region" description="Helical" evidence="6">
    <location>
        <begin position="362"/>
        <end position="381"/>
    </location>
</feature>
<feature type="transmembrane region" description="Helical" evidence="6">
    <location>
        <begin position="304"/>
        <end position="323"/>
    </location>
</feature>
<feature type="transmembrane region" description="Helical" evidence="6">
    <location>
        <begin position="393"/>
        <end position="416"/>
    </location>
</feature>
<evidence type="ECO:0000313" key="9">
    <source>
        <dbReference type="Proteomes" id="UP000565262"/>
    </source>
</evidence>